<organism evidence="1 2">
    <name type="scientific">Siminovitchia thermophila</name>
    <dbReference type="NCBI Taxonomy" id="1245522"/>
    <lineage>
        <taxon>Bacteria</taxon>
        <taxon>Bacillati</taxon>
        <taxon>Bacillota</taxon>
        <taxon>Bacilli</taxon>
        <taxon>Bacillales</taxon>
        <taxon>Bacillaceae</taxon>
        <taxon>Siminovitchia</taxon>
    </lineage>
</organism>
<evidence type="ECO:0000313" key="2">
    <source>
        <dbReference type="Proteomes" id="UP000823485"/>
    </source>
</evidence>
<proteinExistence type="predicted"/>
<accession>A0ABS2RCI1</accession>
<comment type="caution">
    <text evidence="1">The sequence shown here is derived from an EMBL/GenBank/DDBJ whole genome shotgun (WGS) entry which is preliminary data.</text>
</comment>
<dbReference type="Proteomes" id="UP000823485">
    <property type="component" value="Unassembled WGS sequence"/>
</dbReference>
<evidence type="ECO:0000313" key="1">
    <source>
        <dbReference type="EMBL" id="MBM7717366.1"/>
    </source>
</evidence>
<name>A0ABS2RCI1_9BACI</name>
<sequence>MFRLNNFYNEYPNTTIYPQKGISDAELLHDVQEAATKNSVDFFVFEYSPLNIFYSKYTIYGTKDAEKSINEKSRIFEKYTVEF</sequence>
<keyword evidence="2" id="KW-1185">Reference proteome</keyword>
<dbReference type="EMBL" id="JAFBFH010000045">
    <property type="protein sequence ID" value="MBM7717366.1"/>
    <property type="molecule type" value="Genomic_DNA"/>
</dbReference>
<protein>
    <submittedName>
        <fullName evidence="1">Uncharacterized protein</fullName>
    </submittedName>
</protein>
<gene>
    <name evidence="1" type="ORF">JOC94_004394</name>
</gene>
<reference evidence="1 2" key="1">
    <citation type="submission" date="2021-01" db="EMBL/GenBank/DDBJ databases">
        <title>Genomic Encyclopedia of Type Strains, Phase IV (KMG-IV): sequencing the most valuable type-strain genomes for metagenomic binning, comparative biology and taxonomic classification.</title>
        <authorList>
            <person name="Goeker M."/>
        </authorList>
    </citation>
    <scope>NUCLEOTIDE SEQUENCE [LARGE SCALE GENOMIC DNA]</scope>
    <source>
        <strain evidence="1 2">DSM 105453</strain>
    </source>
</reference>